<proteinExistence type="predicted"/>
<dbReference type="RefSeq" id="WP_345066824.1">
    <property type="nucleotide sequence ID" value="NZ_BAABGR010000015.1"/>
</dbReference>
<evidence type="ECO:0000313" key="1">
    <source>
        <dbReference type="EMBL" id="GAA4516054.1"/>
    </source>
</evidence>
<dbReference type="EMBL" id="BAABGR010000015">
    <property type="protein sequence ID" value="GAA4516054.1"/>
    <property type="molecule type" value="Genomic_DNA"/>
</dbReference>
<sequence>MKMIDLDLNDESKVQALINSFEHKFGKGNVSFDKTSGFFKINANKVVIASSNSDLKNWKFVTVNNPKMKTLLEKIIPAEVLE</sequence>
<reference evidence="2" key="1">
    <citation type="journal article" date="2019" name="Int. J. Syst. Evol. Microbiol.">
        <title>The Global Catalogue of Microorganisms (GCM) 10K type strain sequencing project: providing services to taxonomists for standard genome sequencing and annotation.</title>
        <authorList>
            <consortium name="The Broad Institute Genomics Platform"/>
            <consortium name="The Broad Institute Genome Sequencing Center for Infectious Disease"/>
            <person name="Wu L."/>
            <person name="Ma J."/>
        </authorList>
    </citation>
    <scope>NUCLEOTIDE SEQUENCE [LARGE SCALE GENOMIC DNA]</scope>
    <source>
        <strain evidence="2">JCM 17858</strain>
    </source>
</reference>
<dbReference type="Proteomes" id="UP001500394">
    <property type="component" value="Unassembled WGS sequence"/>
</dbReference>
<protein>
    <submittedName>
        <fullName evidence="1">Uncharacterized protein</fullName>
    </submittedName>
</protein>
<accession>A0ABP8R2D5</accession>
<comment type="caution">
    <text evidence="1">The sequence shown here is derived from an EMBL/GenBank/DDBJ whole genome shotgun (WGS) entry which is preliminary data.</text>
</comment>
<gene>
    <name evidence="1" type="ORF">GCM10023173_14750</name>
</gene>
<keyword evidence="2" id="KW-1185">Reference proteome</keyword>
<evidence type="ECO:0000313" key="2">
    <source>
        <dbReference type="Proteomes" id="UP001500394"/>
    </source>
</evidence>
<organism evidence="1 2">
    <name type="scientific">Sphingobacterium thermophilum</name>
    <dbReference type="NCBI Taxonomy" id="768534"/>
    <lineage>
        <taxon>Bacteria</taxon>
        <taxon>Pseudomonadati</taxon>
        <taxon>Bacteroidota</taxon>
        <taxon>Sphingobacteriia</taxon>
        <taxon>Sphingobacteriales</taxon>
        <taxon>Sphingobacteriaceae</taxon>
        <taxon>Sphingobacterium</taxon>
    </lineage>
</organism>
<name>A0ABP8R2D5_9SPHI</name>